<keyword evidence="3 6" id="KW-0762">Sugar transport</keyword>
<dbReference type="GO" id="GO:0042956">
    <property type="term" value="P:maltodextrin transmembrane transport"/>
    <property type="evidence" value="ECO:0007669"/>
    <property type="project" value="TreeGrafter"/>
</dbReference>
<dbReference type="GO" id="GO:0015144">
    <property type="term" value="F:carbohydrate transmembrane transporter activity"/>
    <property type="evidence" value="ECO:0007669"/>
    <property type="project" value="InterPro"/>
</dbReference>
<evidence type="ECO:0000256" key="4">
    <source>
        <dbReference type="ARBA" id="ARBA00022729"/>
    </source>
</evidence>
<dbReference type="PROSITE" id="PS01037">
    <property type="entry name" value="SBP_BACTERIAL_1"/>
    <property type="match status" value="1"/>
</dbReference>
<dbReference type="AlphaFoldDB" id="A0A368NS50"/>
<dbReference type="InterPro" id="IPR006061">
    <property type="entry name" value="SBP_1_CS"/>
</dbReference>
<dbReference type="Pfam" id="PF01547">
    <property type="entry name" value="SBP_bac_1"/>
    <property type="match status" value="1"/>
</dbReference>
<evidence type="ECO:0000256" key="6">
    <source>
        <dbReference type="RuleBase" id="RU365005"/>
    </source>
</evidence>
<dbReference type="GO" id="GO:0042597">
    <property type="term" value="C:periplasmic space"/>
    <property type="evidence" value="ECO:0007669"/>
    <property type="project" value="UniProtKB-SubCell"/>
</dbReference>
<dbReference type="GO" id="GO:0055052">
    <property type="term" value="C:ATP-binding cassette (ABC) transporter complex, substrate-binding subunit-containing"/>
    <property type="evidence" value="ECO:0007669"/>
    <property type="project" value="TreeGrafter"/>
</dbReference>
<comment type="subcellular location">
    <subcellularLocation>
        <location evidence="6">Periplasm</location>
    </subcellularLocation>
</comment>
<keyword evidence="2 6" id="KW-0813">Transport</keyword>
<evidence type="ECO:0000313" key="8">
    <source>
        <dbReference type="Proteomes" id="UP000252558"/>
    </source>
</evidence>
<evidence type="ECO:0000256" key="2">
    <source>
        <dbReference type="ARBA" id="ARBA00022448"/>
    </source>
</evidence>
<dbReference type="RefSeq" id="WP_114336402.1">
    <property type="nucleotide sequence ID" value="NZ_QPID01000001.1"/>
</dbReference>
<keyword evidence="4 6" id="KW-0732">Signal</keyword>
<evidence type="ECO:0000256" key="1">
    <source>
        <dbReference type="ARBA" id="ARBA00008520"/>
    </source>
</evidence>
<organism evidence="7 8">
    <name type="scientific">Corallincola holothuriorum</name>
    <dbReference type="NCBI Taxonomy" id="2282215"/>
    <lineage>
        <taxon>Bacteria</taxon>
        <taxon>Pseudomonadati</taxon>
        <taxon>Pseudomonadota</taxon>
        <taxon>Gammaproteobacteria</taxon>
        <taxon>Alteromonadales</taxon>
        <taxon>Psychromonadaceae</taxon>
        <taxon>Corallincola</taxon>
    </lineage>
</organism>
<dbReference type="PRINTS" id="PR00181">
    <property type="entry name" value="MALTOSEBP"/>
</dbReference>
<comment type="caution">
    <text evidence="7">The sequence shown here is derived from an EMBL/GenBank/DDBJ whole genome shotgun (WGS) entry which is preliminary data.</text>
</comment>
<dbReference type="GO" id="GO:1901982">
    <property type="term" value="F:maltose binding"/>
    <property type="evidence" value="ECO:0007669"/>
    <property type="project" value="TreeGrafter"/>
</dbReference>
<keyword evidence="6" id="KW-0574">Periplasm</keyword>
<dbReference type="GO" id="GO:0015768">
    <property type="term" value="P:maltose transport"/>
    <property type="evidence" value="ECO:0007669"/>
    <property type="project" value="TreeGrafter"/>
</dbReference>
<dbReference type="EMBL" id="QPID01000001">
    <property type="protein sequence ID" value="RCU52494.1"/>
    <property type="molecule type" value="Genomic_DNA"/>
</dbReference>
<dbReference type="NCBIfam" id="NF007011">
    <property type="entry name" value="PRK09474.1"/>
    <property type="match status" value="1"/>
</dbReference>
<evidence type="ECO:0000313" key="7">
    <source>
        <dbReference type="EMBL" id="RCU52494.1"/>
    </source>
</evidence>
<dbReference type="InterPro" id="IPR006060">
    <property type="entry name" value="Maltose/Cyclodextrin-bd"/>
</dbReference>
<dbReference type="OrthoDB" id="9766758at2"/>
<dbReference type="Gene3D" id="3.40.190.10">
    <property type="entry name" value="Periplasmic binding protein-like II"/>
    <property type="match status" value="2"/>
</dbReference>
<feature type="signal peptide" evidence="6">
    <location>
        <begin position="1"/>
        <end position="23"/>
    </location>
</feature>
<dbReference type="PANTHER" id="PTHR30061">
    <property type="entry name" value="MALTOSE-BINDING PERIPLASMIC PROTEIN"/>
    <property type="match status" value="1"/>
</dbReference>
<comment type="function">
    <text evidence="6">Part of the ABC transporter complex MalEFGK involved in maltose/maltodextrin import. Binds maltose and higher maltodextrins.</text>
</comment>
<evidence type="ECO:0000256" key="5">
    <source>
        <dbReference type="ARBA" id="ARBA00030303"/>
    </source>
</evidence>
<dbReference type="Proteomes" id="UP000252558">
    <property type="component" value="Unassembled WGS sequence"/>
</dbReference>
<gene>
    <name evidence="7" type="ORF">DU002_00550</name>
</gene>
<feature type="chain" id="PRO_5016483450" description="Maltodextrin-binding protein" evidence="6">
    <location>
        <begin position="24"/>
        <end position="396"/>
    </location>
</feature>
<keyword evidence="8" id="KW-1185">Reference proteome</keyword>
<reference evidence="7 8" key="1">
    <citation type="submission" date="2018-07" db="EMBL/GenBank/DDBJ databases">
        <title>Corallincola holothuriorum sp. nov., a new facultative anaerobe isolated from sea cucumber Apostichopus japonicus.</title>
        <authorList>
            <person name="Xia H."/>
        </authorList>
    </citation>
    <scope>NUCLEOTIDE SEQUENCE [LARGE SCALE GENOMIC DNA]</scope>
    <source>
        <strain evidence="7 8">C4</strain>
    </source>
</reference>
<dbReference type="PANTHER" id="PTHR30061:SF50">
    <property type="entry name" value="MALTOSE_MALTODEXTRIN-BINDING PERIPLASMIC PROTEIN"/>
    <property type="match status" value="1"/>
</dbReference>
<dbReference type="InterPro" id="IPR006059">
    <property type="entry name" value="SBP"/>
</dbReference>
<accession>A0A368NS50</accession>
<proteinExistence type="inferred from homology"/>
<protein>
    <recommendedName>
        <fullName evidence="5 6">Maltodextrin-binding protein</fullName>
    </recommendedName>
</protein>
<comment type="similarity">
    <text evidence="1 6">Belongs to the bacterial solute-binding protein 1 family.</text>
</comment>
<evidence type="ECO:0000256" key="3">
    <source>
        <dbReference type="ARBA" id="ARBA00022597"/>
    </source>
</evidence>
<dbReference type="SUPFAM" id="SSF53850">
    <property type="entry name" value="Periplasmic binding protein-like II"/>
    <property type="match status" value="1"/>
</dbReference>
<name>A0A368NS50_9GAMM</name>
<sequence length="396" mass="42142">MKKTILASAVAAVTLGMSATANAAIEEGQLTIWINGDKGYNGLAEVGKKFEADTGVKVTVAHPDDAPGKFQQAASTGSGPDIFFWAHDRFGDWASAGLLTELKPNDKLKGAIEDFTWDAVTIDGKIYGYPVAVEAVGLIYNKDLVAEPPKTFEEIPALDKKLQEGSDGKVKAILWDYNNTYFSWPLIAANGGYVFKYENGSYDIKDTGVNVPGAKAGVNMIKDFIDQGIMPKGADYGVMDAAFNKGEIAMMINGPWAWSNIQKSGINYGVTYIPSINGSAAKPFVGVLAGAVNAASPNKDLAVEFLENYLLTVDGLKQVNDDVPLGAVAYKEFMKQLAKDPNIAATFANAQAGEPMPNVAAMGKFWSAMATALSNVTSGRQTVDKALDGAAKRIVK</sequence>